<dbReference type="EMBL" id="KB822718">
    <property type="protein sequence ID" value="ETN43221.1"/>
    <property type="molecule type" value="Genomic_DNA"/>
</dbReference>
<dbReference type="HOGENOM" id="CLU_1845007_0_0_1"/>
<dbReference type="GeneID" id="19969719"/>
<protein>
    <submittedName>
        <fullName evidence="2">Uncharacterized protein</fullName>
    </submittedName>
</protein>
<dbReference type="InParanoid" id="W2S3D0"/>
<dbReference type="Proteomes" id="UP000030752">
    <property type="component" value="Unassembled WGS sequence"/>
</dbReference>
<reference evidence="2 3" key="1">
    <citation type="submission" date="2013-03" db="EMBL/GenBank/DDBJ databases">
        <title>The Genome Sequence of Phialophora europaea CBS 101466.</title>
        <authorList>
            <consortium name="The Broad Institute Genomics Platform"/>
            <person name="Cuomo C."/>
            <person name="de Hoog S."/>
            <person name="Gorbushina A."/>
            <person name="Walker B."/>
            <person name="Young S.K."/>
            <person name="Zeng Q."/>
            <person name="Gargeya S."/>
            <person name="Fitzgerald M."/>
            <person name="Haas B."/>
            <person name="Abouelleil A."/>
            <person name="Allen A.W."/>
            <person name="Alvarado L."/>
            <person name="Arachchi H.M."/>
            <person name="Berlin A.M."/>
            <person name="Chapman S.B."/>
            <person name="Gainer-Dewar J."/>
            <person name="Goldberg J."/>
            <person name="Griggs A."/>
            <person name="Gujja S."/>
            <person name="Hansen M."/>
            <person name="Howarth C."/>
            <person name="Imamovic A."/>
            <person name="Ireland A."/>
            <person name="Larimer J."/>
            <person name="McCowan C."/>
            <person name="Murphy C."/>
            <person name="Pearson M."/>
            <person name="Poon T.W."/>
            <person name="Priest M."/>
            <person name="Roberts A."/>
            <person name="Saif S."/>
            <person name="Shea T."/>
            <person name="Sisk P."/>
            <person name="Sykes S."/>
            <person name="Wortman J."/>
            <person name="Nusbaum C."/>
            <person name="Birren B."/>
        </authorList>
    </citation>
    <scope>NUCLEOTIDE SEQUENCE [LARGE SCALE GENOMIC DNA]</scope>
    <source>
        <strain evidence="2 3">CBS 101466</strain>
    </source>
</reference>
<feature type="compositionally biased region" description="Polar residues" evidence="1">
    <location>
        <begin position="76"/>
        <end position="85"/>
    </location>
</feature>
<feature type="region of interest" description="Disordered" evidence="1">
    <location>
        <begin position="1"/>
        <end position="139"/>
    </location>
</feature>
<feature type="compositionally biased region" description="Acidic residues" evidence="1">
    <location>
        <begin position="121"/>
        <end position="139"/>
    </location>
</feature>
<dbReference type="RefSeq" id="XP_008714957.1">
    <property type="nucleotide sequence ID" value="XM_008716735.1"/>
</dbReference>
<name>W2S3D0_CYPE1</name>
<feature type="compositionally biased region" description="Polar residues" evidence="1">
    <location>
        <begin position="42"/>
        <end position="65"/>
    </location>
</feature>
<feature type="compositionally biased region" description="Basic and acidic residues" evidence="1">
    <location>
        <begin position="93"/>
        <end position="118"/>
    </location>
</feature>
<feature type="compositionally biased region" description="Basic and acidic residues" evidence="1">
    <location>
        <begin position="13"/>
        <end position="25"/>
    </location>
</feature>
<dbReference type="VEuPathDB" id="FungiDB:HMPREF1541_02380"/>
<evidence type="ECO:0000256" key="1">
    <source>
        <dbReference type="SAM" id="MobiDB-lite"/>
    </source>
</evidence>
<dbReference type="AlphaFoldDB" id="W2S3D0"/>
<gene>
    <name evidence="2" type="ORF">HMPREF1541_02380</name>
</gene>
<evidence type="ECO:0000313" key="3">
    <source>
        <dbReference type="Proteomes" id="UP000030752"/>
    </source>
</evidence>
<evidence type="ECO:0000313" key="2">
    <source>
        <dbReference type="EMBL" id="ETN43221.1"/>
    </source>
</evidence>
<accession>W2S3D0</accession>
<organism evidence="2 3">
    <name type="scientific">Cyphellophora europaea (strain CBS 101466)</name>
    <name type="common">Phialophora europaea</name>
    <dbReference type="NCBI Taxonomy" id="1220924"/>
    <lineage>
        <taxon>Eukaryota</taxon>
        <taxon>Fungi</taxon>
        <taxon>Dikarya</taxon>
        <taxon>Ascomycota</taxon>
        <taxon>Pezizomycotina</taxon>
        <taxon>Eurotiomycetes</taxon>
        <taxon>Chaetothyriomycetidae</taxon>
        <taxon>Chaetothyriales</taxon>
        <taxon>Cyphellophoraceae</taxon>
        <taxon>Cyphellophora</taxon>
    </lineage>
</organism>
<sequence>MSNSTLPSTFNSRAEDGVWIRDRNSLRGGSTLRRGDDEDSSETSTQLVASSIGTNRTNSTWNNADYQPIEQLYGRGTSSSQTTNVGFAKQGAVKKDAKTRAQERINREKQMEQERKQAQELADESGESDDDGSDGEWEL</sequence>
<keyword evidence="3" id="KW-1185">Reference proteome</keyword>
<feature type="compositionally biased region" description="Polar residues" evidence="1">
    <location>
        <begin position="1"/>
        <end position="12"/>
    </location>
</feature>
<proteinExistence type="predicted"/>